<dbReference type="Pfam" id="PF00615">
    <property type="entry name" value="RGS"/>
    <property type="match status" value="1"/>
</dbReference>
<comment type="caution">
    <text evidence="4">The sequence shown here is derived from an EMBL/GenBank/DDBJ whole genome shotgun (WGS) entry which is preliminary data.</text>
</comment>
<evidence type="ECO:0000313" key="5">
    <source>
        <dbReference type="Proteomes" id="UP001165085"/>
    </source>
</evidence>
<feature type="region of interest" description="Disordered" evidence="1">
    <location>
        <begin position="1"/>
        <end position="28"/>
    </location>
</feature>
<feature type="region of interest" description="Disordered" evidence="1">
    <location>
        <begin position="533"/>
        <end position="572"/>
    </location>
</feature>
<feature type="region of interest" description="Disordered" evidence="1">
    <location>
        <begin position="302"/>
        <end position="326"/>
    </location>
</feature>
<feature type="compositionally biased region" description="Basic and acidic residues" evidence="1">
    <location>
        <begin position="545"/>
        <end position="557"/>
    </location>
</feature>
<dbReference type="PANTHER" id="PTHR10845:SF192">
    <property type="entry name" value="DOUBLE HIT, ISOFORM B"/>
    <property type="match status" value="1"/>
</dbReference>
<accession>A0A9W7A8E9</accession>
<organism evidence="4 5">
    <name type="scientific">Triparma strigata</name>
    <dbReference type="NCBI Taxonomy" id="1606541"/>
    <lineage>
        <taxon>Eukaryota</taxon>
        <taxon>Sar</taxon>
        <taxon>Stramenopiles</taxon>
        <taxon>Ochrophyta</taxon>
        <taxon>Bolidophyceae</taxon>
        <taxon>Parmales</taxon>
        <taxon>Triparmaceae</taxon>
        <taxon>Triparma</taxon>
    </lineage>
</organism>
<dbReference type="SMART" id="SM00315">
    <property type="entry name" value="RGS"/>
    <property type="match status" value="1"/>
</dbReference>
<feature type="compositionally biased region" description="Polar residues" evidence="1">
    <location>
        <begin position="304"/>
        <end position="322"/>
    </location>
</feature>
<feature type="transmembrane region" description="Helical" evidence="2">
    <location>
        <begin position="116"/>
        <end position="133"/>
    </location>
</feature>
<dbReference type="AlphaFoldDB" id="A0A9W7A8E9"/>
<dbReference type="CDD" id="cd07440">
    <property type="entry name" value="RGS"/>
    <property type="match status" value="1"/>
</dbReference>
<dbReference type="Proteomes" id="UP001165085">
    <property type="component" value="Unassembled WGS sequence"/>
</dbReference>
<evidence type="ECO:0000256" key="1">
    <source>
        <dbReference type="SAM" id="MobiDB-lite"/>
    </source>
</evidence>
<protein>
    <recommendedName>
        <fullName evidence="3">RGS domain-containing protein</fullName>
    </recommendedName>
</protein>
<feature type="transmembrane region" description="Helical" evidence="2">
    <location>
        <begin position="83"/>
        <end position="104"/>
    </location>
</feature>
<keyword evidence="2" id="KW-1133">Transmembrane helix</keyword>
<gene>
    <name evidence="4" type="ORF">TrST_g13531</name>
</gene>
<feature type="domain" description="RGS" evidence="3">
    <location>
        <begin position="369"/>
        <end position="486"/>
    </location>
</feature>
<dbReference type="OrthoDB" id="196265at2759"/>
<evidence type="ECO:0000313" key="4">
    <source>
        <dbReference type="EMBL" id="GMH67881.1"/>
    </source>
</evidence>
<dbReference type="InterPro" id="IPR044926">
    <property type="entry name" value="RGS_subdomain_2"/>
</dbReference>
<keyword evidence="2" id="KW-0812">Transmembrane</keyword>
<proteinExistence type="predicted"/>
<name>A0A9W7A8E9_9STRA</name>
<keyword evidence="2" id="KW-0472">Membrane</keyword>
<keyword evidence="5" id="KW-1185">Reference proteome</keyword>
<feature type="transmembrane region" description="Helical" evidence="2">
    <location>
        <begin position="145"/>
        <end position="167"/>
    </location>
</feature>
<dbReference type="InterPro" id="IPR016137">
    <property type="entry name" value="RGS"/>
</dbReference>
<sequence length="572" mass="64369">MTSTHGMKISPLPGSPGTPGVRNIKGNKRKSRAFEDANQALNHERDASLYYKPERNALSLTFTSADSEAEYNKTHSRRMRRGFVSSTLTRATMFLSVGILYALLFDDEAVNAELSMFLTFGAAAFDVLLILIFMSPVSKKLNIQWLSAASCIVEGSVAVLGGAFVTYDEEWSADYNSFIARQFFLVGGQMSCLKLAFALPKISLLRFPYLAFTLSVNLVVEVACLFLFYNDMPNGGPGIGLFLFFLFNYDVVAIINSRFSDSADRNMYVLLINEKRHNKEMSQQIERTNKMARTVLAIGGLEDGQNSELDGSLSDRSSSTPTADGHEDNMVLEFDFFSRLSRKVLDLESTKDKVPIADALSLEVLEMRDLKSCMKDSDLKRGFRYFCNEETNIENLLFYEQVEDFKKKVEKLARKVNYTFIREGAPAQINIPSKVREDLFNALQQHSDNNPIDTAFFSTSQKEVYKIMNTDIFPRFKSSRLGRGLMYSRLNPDFGNFVKGGLRHSILKKKKDEQERQVLRSVKESVNAVDADDLGLADDGDYADDSVKDDSKKKQSFLEKMGSGRNKNGSPK</sequence>
<dbReference type="PROSITE" id="PS50132">
    <property type="entry name" value="RGS"/>
    <property type="match status" value="1"/>
</dbReference>
<dbReference type="PANTHER" id="PTHR10845">
    <property type="entry name" value="REGULATOR OF G PROTEIN SIGNALING"/>
    <property type="match status" value="1"/>
</dbReference>
<evidence type="ECO:0000259" key="3">
    <source>
        <dbReference type="PROSITE" id="PS50132"/>
    </source>
</evidence>
<feature type="transmembrane region" description="Helical" evidence="2">
    <location>
        <begin position="235"/>
        <end position="255"/>
    </location>
</feature>
<feature type="transmembrane region" description="Helical" evidence="2">
    <location>
        <begin position="209"/>
        <end position="229"/>
    </location>
</feature>
<dbReference type="Gene3D" id="1.10.167.10">
    <property type="entry name" value="Regulator of G-protein Signalling 4, domain 2"/>
    <property type="match status" value="1"/>
</dbReference>
<feature type="compositionally biased region" description="Acidic residues" evidence="1">
    <location>
        <begin position="533"/>
        <end position="544"/>
    </location>
</feature>
<reference evidence="5" key="1">
    <citation type="journal article" date="2023" name="Commun. Biol.">
        <title>Genome analysis of Parmales, the sister group of diatoms, reveals the evolutionary specialization of diatoms from phago-mixotrophs to photoautotrophs.</title>
        <authorList>
            <person name="Ban H."/>
            <person name="Sato S."/>
            <person name="Yoshikawa S."/>
            <person name="Yamada K."/>
            <person name="Nakamura Y."/>
            <person name="Ichinomiya M."/>
            <person name="Sato N."/>
            <person name="Blanc-Mathieu R."/>
            <person name="Endo H."/>
            <person name="Kuwata A."/>
            <person name="Ogata H."/>
        </authorList>
    </citation>
    <scope>NUCLEOTIDE SEQUENCE [LARGE SCALE GENOMIC DNA]</scope>
    <source>
        <strain evidence="5">NIES 3701</strain>
    </source>
</reference>
<dbReference type="InterPro" id="IPR036305">
    <property type="entry name" value="RGS_sf"/>
</dbReference>
<evidence type="ECO:0000256" key="2">
    <source>
        <dbReference type="SAM" id="Phobius"/>
    </source>
</evidence>
<dbReference type="SUPFAM" id="SSF48097">
    <property type="entry name" value="Regulator of G-protein signaling, RGS"/>
    <property type="match status" value="1"/>
</dbReference>
<dbReference type="EMBL" id="BRXY01000120">
    <property type="protein sequence ID" value="GMH67881.1"/>
    <property type="molecule type" value="Genomic_DNA"/>
</dbReference>